<comment type="caution">
    <text evidence="8">The sequence shown here is derived from an EMBL/GenBank/DDBJ whole genome shotgun (WGS) entry which is preliminary data.</text>
</comment>
<evidence type="ECO:0000313" key="9">
    <source>
        <dbReference type="Proteomes" id="UP000547674"/>
    </source>
</evidence>
<dbReference type="Proteomes" id="UP000547674">
    <property type="component" value="Unassembled WGS sequence"/>
</dbReference>
<evidence type="ECO:0000256" key="7">
    <source>
        <dbReference type="HAMAP-Rule" id="MF_00108"/>
    </source>
</evidence>
<sequence>MVDVGLILVAAGKGERLGFPAEKALVPLLGHPILSWALLAFEDFHQIVERIVVVPPGRESEFQDKVIAPMNLKREVTVIASGARRQDSVANGIAAMSDRPHWVMVHDAARPLVSHRLITAILETIDNGESVIPALPMRDSIARVGYDSWIKSYEDRSKLLAVQTPQAFHRPVLEYAHTHARENKEAGTDEASLVLRVNHPVAWIEGEADNIKITYPADVTLAEAILRTRGFSADHPNE</sequence>
<gene>
    <name evidence="7 8" type="primary">ispD</name>
    <name evidence="8" type="ORF">HKN21_16755</name>
</gene>
<evidence type="ECO:0000313" key="8">
    <source>
        <dbReference type="EMBL" id="NNF08413.1"/>
    </source>
</evidence>
<dbReference type="Pfam" id="PF01128">
    <property type="entry name" value="IspD"/>
    <property type="match status" value="1"/>
</dbReference>
<dbReference type="PANTHER" id="PTHR32125">
    <property type="entry name" value="2-C-METHYL-D-ERYTHRITOL 4-PHOSPHATE CYTIDYLYLTRANSFERASE, CHLOROPLASTIC"/>
    <property type="match status" value="1"/>
</dbReference>
<dbReference type="PROSITE" id="PS01295">
    <property type="entry name" value="ISPD"/>
    <property type="match status" value="1"/>
</dbReference>
<dbReference type="FunFam" id="3.90.550.10:FF:000003">
    <property type="entry name" value="2-C-methyl-D-erythritol 4-phosphate cytidylyltransferase"/>
    <property type="match status" value="1"/>
</dbReference>
<dbReference type="PANTHER" id="PTHR32125:SF4">
    <property type="entry name" value="2-C-METHYL-D-ERYTHRITOL 4-PHOSPHATE CYTIDYLYLTRANSFERASE, CHLOROPLASTIC"/>
    <property type="match status" value="1"/>
</dbReference>
<dbReference type="InterPro" id="IPR029044">
    <property type="entry name" value="Nucleotide-diphossugar_trans"/>
</dbReference>
<feature type="site" description="Transition state stabilizer" evidence="7">
    <location>
        <position position="16"/>
    </location>
</feature>
<name>A0A7Y2EH72_UNCEI</name>
<dbReference type="InterPro" id="IPR001228">
    <property type="entry name" value="IspD"/>
</dbReference>
<feature type="site" description="Transition state stabilizer" evidence="7">
    <location>
        <position position="23"/>
    </location>
</feature>
<evidence type="ECO:0000256" key="2">
    <source>
        <dbReference type="ARBA" id="ARBA00004787"/>
    </source>
</evidence>
<feature type="site" description="Positions MEP for the nucleophilic attack" evidence="7">
    <location>
        <position position="156"/>
    </location>
</feature>
<dbReference type="UniPathway" id="UPA00056">
    <property type="reaction ID" value="UER00093"/>
</dbReference>
<dbReference type="Gene3D" id="3.90.550.10">
    <property type="entry name" value="Spore Coat Polysaccharide Biosynthesis Protein SpsA, Chain A"/>
    <property type="match status" value="1"/>
</dbReference>
<comment type="similarity">
    <text evidence="3 7">Belongs to the IspD/TarI cytidylyltransferase family. IspD subfamily.</text>
</comment>
<dbReference type="GO" id="GO:0050518">
    <property type="term" value="F:2-C-methyl-D-erythritol 4-phosphate cytidylyltransferase activity"/>
    <property type="evidence" value="ECO:0007669"/>
    <property type="project" value="UniProtKB-UniRule"/>
</dbReference>
<dbReference type="InterPro" id="IPR034683">
    <property type="entry name" value="IspD/TarI"/>
</dbReference>
<evidence type="ECO:0000256" key="1">
    <source>
        <dbReference type="ARBA" id="ARBA00001282"/>
    </source>
</evidence>
<dbReference type="HAMAP" id="MF_00108">
    <property type="entry name" value="IspD"/>
    <property type="match status" value="1"/>
</dbReference>
<dbReference type="EMBL" id="JABDJR010000673">
    <property type="protein sequence ID" value="NNF08413.1"/>
    <property type="molecule type" value="Genomic_DNA"/>
</dbReference>
<feature type="site" description="Positions MEP for the nucleophilic attack" evidence="7">
    <location>
        <position position="212"/>
    </location>
</feature>
<reference evidence="8 9" key="1">
    <citation type="submission" date="2020-03" db="EMBL/GenBank/DDBJ databases">
        <title>Metabolic flexibility allows generalist bacteria to become dominant in a frequently disturbed ecosystem.</title>
        <authorList>
            <person name="Chen Y.-J."/>
            <person name="Leung P.M."/>
            <person name="Bay S.K."/>
            <person name="Hugenholtz P."/>
            <person name="Kessler A.J."/>
            <person name="Shelley G."/>
            <person name="Waite D.W."/>
            <person name="Cook P.L."/>
            <person name="Greening C."/>
        </authorList>
    </citation>
    <scope>NUCLEOTIDE SEQUENCE [LARGE SCALE GENOMIC DNA]</scope>
    <source>
        <strain evidence="8">SS_bin_28</strain>
    </source>
</reference>
<evidence type="ECO:0000256" key="3">
    <source>
        <dbReference type="ARBA" id="ARBA00009789"/>
    </source>
</evidence>
<comment type="catalytic activity">
    <reaction evidence="1 7">
        <text>2-C-methyl-D-erythritol 4-phosphate + CTP + H(+) = 4-CDP-2-C-methyl-D-erythritol + diphosphate</text>
        <dbReference type="Rhea" id="RHEA:13429"/>
        <dbReference type="ChEBI" id="CHEBI:15378"/>
        <dbReference type="ChEBI" id="CHEBI:33019"/>
        <dbReference type="ChEBI" id="CHEBI:37563"/>
        <dbReference type="ChEBI" id="CHEBI:57823"/>
        <dbReference type="ChEBI" id="CHEBI:58262"/>
        <dbReference type="EC" id="2.7.7.60"/>
    </reaction>
</comment>
<dbReference type="CDD" id="cd02516">
    <property type="entry name" value="CDP-ME_synthetase"/>
    <property type="match status" value="1"/>
</dbReference>
<dbReference type="SUPFAM" id="SSF53448">
    <property type="entry name" value="Nucleotide-diphospho-sugar transferases"/>
    <property type="match status" value="1"/>
</dbReference>
<evidence type="ECO:0000256" key="6">
    <source>
        <dbReference type="ARBA" id="ARBA00023229"/>
    </source>
</evidence>
<accession>A0A7Y2EH72</accession>
<dbReference type="InterPro" id="IPR018294">
    <property type="entry name" value="ISPD_synthase_CS"/>
</dbReference>
<dbReference type="NCBIfam" id="TIGR00453">
    <property type="entry name" value="ispD"/>
    <property type="match status" value="1"/>
</dbReference>
<protein>
    <recommendedName>
        <fullName evidence="7">2-C-methyl-D-erythritol 4-phosphate cytidylyltransferase</fullName>
        <ecNumber evidence="7">2.7.7.60</ecNumber>
    </recommendedName>
    <alternativeName>
        <fullName evidence="7">4-diphosphocytidyl-2C-methyl-D-erythritol synthase</fullName>
    </alternativeName>
    <alternativeName>
        <fullName evidence="7">MEP cytidylyltransferase</fullName>
        <shortName evidence="7">MCT</shortName>
    </alternativeName>
</protein>
<keyword evidence="6 7" id="KW-0414">Isoprene biosynthesis</keyword>
<evidence type="ECO:0000256" key="5">
    <source>
        <dbReference type="ARBA" id="ARBA00022695"/>
    </source>
</evidence>
<keyword evidence="4 7" id="KW-0808">Transferase</keyword>
<dbReference type="AlphaFoldDB" id="A0A7Y2EH72"/>
<dbReference type="GO" id="GO:0019288">
    <property type="term" value="P:isopentenyl diphosphate biosynthetic process, methylerythritol 4-phosphate pathway"/>
    <property type="evidence" value="ECO:0007669"/>
    <property type="project" value="UniProtKB-UniRule"/>
</dbReference>
<comment type="pathway">
    <text evidence="2 7">Isoprenoid biosynthesis; isopentenyl diphosphate biosynthesis via DXP pathway; isopentenyl diphosphate from 1-deoxy-D-xylulose 5-phosphate: step 2/6.</text>
</comment>
<comment type="function">
    <text evidence="7">Catalyzes the formation of 4-diphosphocytidyl-2-C-methyl-D-erythritol from CTP and 2-C-methyl-D-erythritol 4-phosphate (MEP).</text>
</comment>
<dbReference type="InterPro" id="IPR050088">
    <property type="entry name" value="IspD/TarI_cytidylyltransf_bact"/>
</dbReference>
<evidence type="ECO:0000256" key="4">
    <source>
        <dbReference type="ARBA" id="ARBA00022679"/>
    </source>
</evidence>
<proteinExistence type="inferred from homology"/>
<dbReference type="EC" id="2.7.7.60" evidence="7"/>
<organism evidence="8 9">
    <name type="scientific">Eiseniibacteriota bacterium</name>
    <dbReference type="NCBI Taxonomy" id="2212470"/>
    <lineage>
        <taxon>Bacteria</taxon>
        <taxon>Candidatus Eiseniibacteriota</taxon>
    </lineage>
</organism>
<keyword evidence="5 7" id="KW-0548">Nucleotidyltransferase</keyword>